<dbReference type="Proteomes" id="UP000704176">
    <property type="component" value="Unassembled WGS sequence"/>
</dbReference>
<organism evidence="10 11">
    <name type="scientific">Microvirga puerhi</name>
    <dbReference type="NCBI Taxonomy" id="2876078"/>
    <lineage>
        <taxon>Bacteria</taxon>
        <taxon>Pseudomonadati</taxon>
        <taxon>Pseudomonadota</taxon>
        <taxon>Alphaproteobacteria</taxon>
        <taxon>Hyphomicrobiales</taxon>
        <taxon>Methylobacteriaceae</taxon>
        <taxon>Microvirga</taxon>
    </lineage>
</organism>
<dbReference type="Pfam" id="PF02743">
    <property type="entry name" value="dCache_1"/>
    <property type="match status" value="1"/>
</dbReference>
<keyword evidence="4 8" id="KW-0812">Transmembrane</keyword>
<evidence type="ECO:0000313" key="11">
    <source>
        <dbReference type="Proteomes" id="UP000704176"/>
    </source>
</evidence>
<keyword evidence="5 8" id="KW-1133">Transmembrane helix</keyword>
<evidence type="ECO:0000256" key="8">
    <source>
        <dbReference type="SAM" id="Phobius"/>
    </source>
</evidence>
<dbReference type="InterPro" id="IPR000160">
    <property type="entry name" value="GGDEF_dom"/>
</dbReference>
<proteinExistence type="predicted"/>
<dbReference type="Pfam" id="PF00990">
    <property type="entry name" value="GGDEF"/>
    <property type="match status" value="1"/>
</dbReference>
<dbReference type="CDD" id="cd01949">
    <property type="entry name" value="GGDEF"/>
    <property type="match status" value="1"/>
</dbReference>
<dbReference type="EMBL" id="JAIRBM010000002">
    <property type="protein sequence ID" value="MBZ6075242.1"/>
    <property type="molecule type" value="Genomic_DNA"/>
</dbReference>
<dbReference type="InterPro" id="IPR029787">
    <property type="entry name" value="Nucleotide_cyclase"/>
</dbReference>
<dbReference type="InterPro" id="IPR033479">
    <property type="entry name" value="dCache_1"/>
</dbReference>
<evidence type="ECO:0000313" key="10">
    <source>
        <dbReference type="EMBL" id="MBZ6075242.1"/>
    </source>
</evidence>
<dbReference type="Gene3D" id="3.30.450.20">
    <property type="entry name" value="PAS domain"/>
    <property type="match status" value="1"/>
</dbReference>
<evidence type="ECO:0000256" key="5">
    <source>
        <dbReference type="ARBA" id="ARBA00022989"/>
    </source>
</evidence>
<dbReference type="SMART" id="SM00267">
    <property type="entry name" value="GGDEF"/>
    <property type="match status" value="1"/>
</dbReference>
<evidence type="ECO:0000256" key="1">
    <source>
        <dbReference type="ARBA" id="ARBA00004651"/>
    </source>
</evidence>
<dbReference type="PANTHER" id="PTHR45138">
    <property type="entry name" value="REGULATORY COMPONENTS OF SENSORY TRANSDUCTION SYSTEM"/>
    <property type="match status" value="1"/>
</dbReference>
<feature type="domain" description="GGDEF" evidence="9">
    <location>
        <begin position="420"/>
        <end position="553"/>
    </location>
</feature>
<reference evidence="10 11" key="1">
    <citation type="submission" date="2021-09" db="EMBL/GenBank/DDBJ databases">
        <title>The complete genome sequence of a new microorganism.</title>
        <authorList>
            <person name="Zi Z."/>
        </authorList>
    </citation>
    <scope>NUCLEOTIDE SEQUENCE [LARGE SCALE GENOMIC DNA]</scope>
    <source>
        <strain evidence="10 11">WGZ8</strain>
    </source>
</reference>
<dbReference type="EC" id="2.7.7.65" evidence="2"/>
<dbReference type="NCBIfam" id="TIGR00254">
    <property type="entry name" value="GGDEF"/>
    <property type="match status" value="1"/>
</dbReference>
<sequence length="562" mass="61763">MMRRLSLRQQITFLVGLLCLVLVSVAAFGASYIAFERTKQEIMADSEETASTLAAILDRGMAERYREIRNIASLRPLQGIWTREPDSIRQVLEQLQATYPDYSWIGFATPDGTVQASTRGVLEGASAAEQPWFQEGLKAPYVGDVHEAKLLDQLLHPSSSDEPSRFVDFSAPVHDENGKLIGVIGAHLNWDWARERLEILLNRRGIVRPEAIWILARDGSVLLGPEGTTKPLPDTLIARMKEYGSGCFELGDGHDKMLTGFAISQGYRDYPGLGWITISRQEDNVAFTAARSAVWTILGLCVVVALLGILFALFIAQGVSKPLQAIIAATDKIGRDPTVSLPPIGTGSREIVRLSAVLRSLVRRAGAAEKRVLEVSTLREQEVLTLTRLAETDALSGLLNRRGFDILGEEAFAQFKQFDRLLAVLIVDIDHFKRVNDTYGHAAGDEVIRAIGEALTRQLRSTDTVCRFGGEEFVVLLRDTSRESVQIIARQIRSAVERLRPVHHGRTLSVTVSVGGALASDADRDIQDVFERADIGLYEAKSTGRNRVVIASVTTPVAVALT</sequence>
<gene>
    <name evidence="10" type="ORF">K9B37_02875</name>
</gene>
<dbReference type="PROSITE" id="PS50887">
    <property type="entry name" value="GGDEF"/>
    <property type="match status" value="1"/>
</dbReference>
<dbReference type="InterPro" id="IPR043128">
    <property type="entry name" value="Rev_trsase/Diguanyl_cyclase"/>
</dbReference>
<evidence type="ECO:0000256" key="6">
    <source>
        <dbReference type="ARBA" id="ARBA00023136"/>
    </source>
</evidence>
<evidence type="ECO:0000256" key="4">
    <source>
        <dbReference type="ARBA" id="ARBA00022692"/>
    </source>
</evidence>
<comment type="subcellular location">
    <subcellularLocation>
        <location evidence="1">Cell membrane</location>
        <topology evidence="1">Multi-pass membrane protein</topology>
    </subcellularLocation>
</comment>
<dbReference type="SUPFAM" id="SSF55073">
    <property type="entry name" value="Nucleotide cyclase"/>
    <property type="match status" value="1"/>
</dbReference>
<feature type="transmembrane region" description="Helical" evidence="8">
    <location>
        <begin position="293"/>
        <end position="316"/>
    </location>
</feature>
<keyword evidence="6 8" id="KW-0472">Membrane</keyword>
<evidence type="ECO:0000256" key="3">
    <source>
        <dbReference type="ARBA" id="ARBA00022475"/>
    </source>
</evidence>
<evidence type="ECO:0000259" key="9">
    <source>
        <dbReference type="PROSITE" id="PS50887"/>
    </source>
</evidence>
<keyword evidence="3" id="KW-1003">Cell membrane</keyword>
<dbReference type="Gene3D" id="6.10.340.10">
    <property type="match status" value="1"/>
</dbReference>
<keyword evidence="11" id="KW-1185">Reference proteome</keyword>
<dbReference type="Gene3D" id="3.30.70.270">
    <property type="match status" value="1"/>
</dbReference>
<evidence type="ECO:0000256" key="7">
    <source>
        <dbReference type="ARBA" id="ARBA00034247"/>
    </source>
</evidence>
<comment type="caution">
    <text evidence="10">The sequence shown here is derived from an EMBL/GenBank/DDBJ whole genome shotgun (WGS) entry which is preliminary data.</text>
</comment>
<dbReference type="InterPro" id="IPR050469">
    <property type="entry name" value="Diguanylate_Cyclase"/>
</dbReference>
<dbReference type="RefSeq" id="WP_224311298.1">
    <property type="nucleotide sequence ID" value="NZ_JAIRBM010000002.1"/>
</dbReference>
<evidence type="ECO:0000256" key="2">
    <source>
        <dbReference type="ARBA" id="ARBA00012528"/>
    </source>
</evidence>
<protein>
    <recommendedName>
        <fullName evidence="2">diguanylate cyclase</fullName>
        <ecNumber evidence="2">2.7.7.65</ecNumber>
    </recommendedName>
</protein>
<accession>A0ABS7VIC5</accession>
<dbReference type="CDD" id="cd12914">
    <property type="entry name" value="PDC1_DGC_like"/>
    <property type="match status" value="1"/>
</dbReference>
<name>A0ABS7VIC5_9HYPH</name>
<dbReference type="PANTHER" id="PTHR45138:SF9">
    <property type="entry name" value="DIGUANYLATE CYCLASE DGCM-RELATED"/>
    <property type="match status" value="1"/>
</dbReference>
<comment type="catalytic activity">
    <reaction evidence="7">
        <text>2 GTP = 3',3'-c-di-GMP + 2 diphosphate</text>
        <dbReference type="Rhea" id="RHEA:24898"/>
        <dbReference type="ChEBI" id="CHEBI:33019"/>
        <dbReference type="ChEBI" id="CHEBI:37565"/>
        <dbReference type="ChEBI" id="CHEBI:58805"/>
        <dbReference type="EC" id="2.7.7.65"/>
    </reaction>
</comment>